<evidence type="ECO:0000256" key="2">
    <source>
        <dbReference type="ARBA" id="ARBA00012552"/>
    </source>
</evidence>
<dbReference type="EC" id="3.6.4.13" evidence="2"/>
<evidence type="ECO:0000256" key="9">
    <source>
        <dbReference type="ARBA" id="ARBA00047984"/>
    </source>
</evidence>
<dbReference type="Pfam" id="PF00271">
    <property type="entry name" value="Helicase_C"/>
    <property type="match status" value="2"/>
</dbReference>
<dbReference type="PROSITE" id="PS51194">
    <property type="entry name" value="HELICASE_CTER"/>
    <property type="match status" value="1"/>
</dbReference>
<dbReference type="SMART" id="SM00487">
    <property type="entry name" value="DEXDc"/>
    <property type="match status" value="1"/>
</dbReference>
<feature type="region of interest" description="Disordered" evidence="10">
    <location>
        <begin position="414"/>
        <end position="468"/>
    </location>
</feature>
<protein>
    <recommendedName>
        <fullName evidence="2">RNA helicase</fullName>
        <ecNumber evidence="2">3.6.4.13</ecNumber>
    </recommendedName>
</protein>
<dbReference type="GO" id="GO:0003724">
    <property type="term" value="F:RNA helicase activity"/>
    <property type="evidence" value="ECO:0007669"/>
    <property type="project" value="UniProtKB-EC"/>
</dbReference>
<evidence type="ECO:0000256" key="1">
    <source>
        <dbReference type="ARBA" id="ARBA00003706"/>
    </source>
</evidence>
<comment type="function">
    <text evidence="1">ATP-binding RNA helicase involved in the biogenesis of 60S ribosomal subunits and is required for the normal formation of 25S and 5.8S rRNAs.</text>
</comment>
<evidence type="ECO:0000256" key="3">
    <source>
        <dbReference type="ARBA" id="ARBA00022741"/>
    </source>
</evidence>
<dbReference type="InterPro" id="IPR001650">
    <property type="entry name" value="Helicase_C-like"/>
</dbReference>
<dbReference type="SUPFAM" id="SSF52540">
    <property type="entry name" value="P-loop containing nucleoside triphosphate hydrolases"/>
    <property type="match status" value="2"/>
</dbReference>
<dbReference type="InterPro" id="IPR011545">
    <property type="entry name" value="DEAD/DEAH_box_helicase_dom"/>
</dbReference>
<dbReference type="Gene3D" id="3.40.50.300">
    <property type="entry name" value="P-loop containing nucleotide triphosphate hydrolases"/>
    <property type="match status" value="2"/>
</dbReference>
<keyword evidence="6" id="KW-0067">ATP-binding</keyword>
<dbReference type="Proteomes" id="UP000037035">
    <property type="component" value="Unassembled WGS sequence"/>
</dbReference>
<dbReference type="InterPro" id="IPR050079">
    <property type="entry name" value="DEAD_box_RNA_helicase"/>
</dbReference>
<dbReference type="VEuPathDB" id="FungiDB:VP01_603g10"/>
<dbReference type="STRING" id="27349.A0A0L6UHA7"/>
<dbReference type="OrthoDB" id="1191041at2759"/>
<evidence type="ECO:0000256" key="7">
    <source>
        <dbReference type="ARBA" id="ARBA00022884"/>
    </source>
</evidence>
<evidence type="ECO:0000256" key="4">
    <source>
        <dbReference type="ARBA" id="ARBA00022801"/>
    </source>
</evidence>
<name>A0A0L6UHA7_9BASI</name>
<dbReference type="CDD" id="cd18787">
    <property type="entry name" value="SF2_C_DEAD"/>
    <property type="match status" value="1"/>
</dbReference>
<dbReference type="GO" id="GO:0005524">
    <property type="term" value="F:ATP binding"/>
    <property type="evidence" value="ECO:0007669"/>
    <property type="project" value="UniProtKB-KW"/>
</dbReference>
<feature type="region of interest" description="Disordered" evidence="10">
    <location>
        <begin position="37"/>
        <end position="72"/>
    </location>
</feature>
<reference evidence="13 14" key="1">
    <citation type="submission" date="2015-08" db="EMBL/GenBank/DDBJ databases">
        <title>Next Generation Sequencing and Analysis of the Genome of Puccinia sorghi L Schw, the Causal Agent of Maize Common Rust.</title>
        <authorList>
            <person name="Rochi L."/>
            <person name="Burguener G."/>
            <person name="Darino M."/>
            <person name="Turjanski A."/>
            <person name="Kreff E."/>
            <person name="Dieguez M.J."/>
            <person name="Sacco F."/>
        </authorList>
    </citation>
    <scope>NUCLEOTIDE SEQUENCE [LARGE SCALE GENOMIC DNA]</scope>
    <source>
        <strain evidence="13 14">RO10H11247</strain>
    </source>
</reference>
<feature type="region of interest" description="Disordered" evidence="10">
    <location>
        <begin position="630"/>
        <end position="693"/>
    </location>
</feature>
<accession>A0A0L6UHA7</accession>
<feature type="domain" description="Helicase C-terminal" evidence="12">
    <location>
        <begin position="324"/>
        <end position="568"/>
    </location>
</feature>
<dbReference type="GO" id="GO:0005829">
    <property type="term" value="C:cytosol"/>
    <property type="evidence" value="ECO:0007669"/>
    <property type="project" value="TreeGrafter"/>
</dbReference>
<dbReference type="PANTHER" id="PTHR47959:SF21">
    <property type="entry name" value="DEAD-BOX HELICASE 56"/>
    <property type="match status" value="1"/>
</dbReference>
<evidence type="ECO:0000313" key="14">
    <source>
        <dbReference type="Proteomes" id="UP000037035"/>
    </source>
</evidence>
<sequence>MAFPVFGDSITGLSQIETPHIAYTKLPNPICAAKTNSNLRPTSKQFGHTKRSRHMSIQGSSTDVDGKPEGGNRTSFAQLDPPISPALLSALSSLSLCYPTQVQKEFIPLALNGKDILARSSTGSGKTLAYAIPILQSILEQKFKQRTSSATAPLSSLTMAIILVPTRELSAQVTLAISSLCKGLGTENAIEITNLAASDSKRSRRKHLQAEQSYTSNPPDIIVSTPARLLDRLRTTSIDMSGLSFLVLDEADLILSYGHSFDDIKAILSGNGSNNGTYPWRFPTFFQSFLMSATMTSEVAELRSLVLRNPEVLYVKESMNELSNLTQFSIKVPNEQDKFLLIYVIFRLKLIKGKGLVFVNSTDKSYQLKLFLEKFGIRSGVLNSELPFNSRYHAVEEFNKGIFDYLIATDESENDLPTEKKPSKEAPPVEDSNLIPTQPPTGEESANPKKRKNRAESGNNKSQDKSTDYGVSRGIDFVNVACVINFDLPLSTQSYTHRIGRTARAGRTGIGLSFVLSTARMDPGSNKTNKQLEDTCARETEIWKKIETEQIARGSIPKEYKFDMTQVEGFRYRMEDGLRSVTKAASHFEENPNDLMFLKHDKPLHPTRIQPHMKHVPSYLIPKITNLPIRQQDHPQDPTQGPSNTPNEPALKTSFHKNSNRARHHLNRKSARGGNARGASRGGRKKNPLKSFS</sequence>
<dbReference type="AlphaFoldDB" id="A0A0L6UHA7"/>
<dbReference type="PANTHER" id="PTHR47959">
    <property type="entry name" value="ATP-DEPENDENT RNA HELICASE RHLE-RELATED"/>
    <property type="match status" value="1"/>
</dbReference>
<keyword evidence="3" id="KW-0547">Nucleotide-binding</keyword>
<evidence type="ECO:0000259" key="12">
    <source>
        <dbReference type="PROSITE" id="PS51194"/>
    </source>
</evidence>
<feature type="compositionally biased region" description="Basic residues" evidence="10">
    <location>
        <begin position="682"/>
        <end position="693"/>
    </location>
</feature>
<dbReference type="EMBL" id="LAVV01011319">
    <property type="protein sequence ID" value="KNZ47929.1"/>
    <property type="molecule type" value="Genomic_DNA"/>
</dbReference>
<dbReference type="GO" id="GO:0016787">
    <property type="term" value="F:hydrolase activity"/>
    <property type="evidence" value="ECO:0007669"/>
    <property type="project" value="UniProtKB-KW"/>
</dbReference>
<evidence type="ECO:0000256" key="10">
    <source>
        <dbReference type="SAM" id="MobiDB-lite"/>
    </source>
</evidence>
<organism evidence="13 14">
    <name type="scientific">Puccinia sorghi</name>
    <dbReference type="NCBI Taxonomy" id="27349"/>
    <lineage>
        <taxon>Eukaryota</taxon>
        <taxon>Fungi</taxon>
        <taxon>Dikarya</taxon>
        <taxon>Basidiomycota</taxon>
        <taxon>Pucciniomycotina</taxon>
        <taxon>Pucciniomycetes</taxon>
        <taxon>Pucciniales</taxon>
        <taxon>Pucciniaceae</taxon>
        <taxon>Puccinia</taxon>
    </lineage>
</organism>
<keyword evidence="7" id="KW-0694">RNA-binding</keyword>
<feature type="compositionally biased region" description="Basic residues" evidence="10">
    <location>
        <begin position="654"/>
        <end position="671"/>
    </location>
</feature>
<feature type="domain" description="Helicase ATP-binding" evidence="11">
    <location>
        <begin position="107"/>
        <end position="313"/>
    </location>
</feature>
<evidence type="ECO:0000259" key="11">
    <source>
        <dbReference type="PROSITE" id="PS51192"/>
    </source>
</evidence>
<gene>
    <name evidence="13" type="ORF">VP01_603g10</name>
</gene>
<dbReference type="InterPro" id="IPR027417">
    <property type="entry name" value="P-loop_NTPase"/>
</dbReference>
<dbReference type="SMART" id="SM00490">
    <property type="entry name" value="HELICc"/>
    <property type="match status" value="1"/>
</dbReference>
<evidence type="ECO:0000313" key="13">
    <source>
        <dbReference type="EMBL" id="KNZ47929.1"/>
    </source>
</evidence>
<dbReference type="InterPro" id="IPR014001">
    <property type="entry name" value="Helicase_ATP-bd"/>
</dbReference>
<proteinExistence type="inferred from homology"/>
<keyword evidence="14" id="KW-1185">Reference proteome</keyword>
<evidence type="ECO:0000256" key="8">
    <source>
        <dbReference type="ARBA" id="ARBA00038041"/>
    </source>
</evidence>
<comment type="similarity">
    <text evidence="8">Belongs to the DEAD box helicase family. DDX56/DBP9 subfamily.</text>
</comment>
<comment type="catalytic activity">
    <reaction evidence="9">
        <text>ATP + H2O = ADP + phosphate + H(+)</text>
        <dbReference type="Rhea" id="RHEA:13065"/>
        <dbReference type="ChEBI" id="CHEBI:15377"/>
        <dbReference type="ChEBI" id="CHEBI:15378"/>
        <dbReference type="ChEBI" id="CHEBI:30616"/>
        <dbReference type="ChEBI" id="CHEBI:43474"/>
        <dbReference type="ChEBI" id="CHEBI:456216"/>
        <dbReference type="EC" id="3.6.4.13"/>
    </reaction>
</comment>
<evidence type="ECO:0000256" key="5">
    <source>
        <dbReference type="ARBA" id="ARBA00022806"/>
    </source>
</evidence>
<evidence type="ECO:0000256" key="6">
    <source>
        <dbReference type="ARBA" id="ARBA00022840"/>
    </source>
</evidence>
<feature type="compositionally biased region" description="Polar residues" evidence="10">
    <location>
        <begin position="637"/>
        <end position="647"/>
    </location>
</feature>
<dbReference type="GO" id="GO:0003723">
    <property type="term" value="F:RNA binding"/>
    <property type="evidence" value="ECO:0007669"/>
    <property type="project" value="UniProtKB-KW"/>
</dbReference>
<dbReference type="Pfam" id="PF00270">
    <property type="entry name" value="DEAD"/>
    <property type="match status" value="1"/>
</dbReference>
<feature type="compositionally biased region" description="Polar residues" evidence="10">
    <location>
        <begin position="37"/>
        <end position="46"/>
    </location>
</feature>
<comment type="caution">
    <text evidence="13">The sequence shown here is derived from an EMBL/GenBank/DDBJ whole genome shotgun (WGS) entry which is preliminary data.</text>
</comment>
<keyword evidence="4" id="KW-0378">Hydrolase</keyword>
<keyword evidence="5" id="KW-0347">Helicase</keyword>
<dbReference type="PROSITE" id="PS51192">
    <property type="entry name" value="HELICASE_ATP_BIND_1"/>
    <property type="match status" value="1"/>
</dbReference>